<dbReference type="ExpressionAtlas" id="M8B0Y6">
    <property type="expression patterns" value="baseline"/>
</dbReference>
<proteinExistence type="predicted"/>
<dbReference type="InterPro" id="IPR055357">
    <property type="entry name" value="LRR_At1g61320_AtMIF1"/>
</dbReference>
<evidence type="ECO:0000259" key="2">
    <source>
        <dbReference type="Pfam" id="PF23622"/>
    </source>
</evidence>
<evidence type="ECO:0000313" key="3">
    <source>
        <dbReference type="EnsemblPlants" id="EMT07230"/>
    </source>
</evidence>
<sequence length="175" mass="19283">MTKLMMPLLEGTSNRGDSSGETGSGGGSGRNMKPVQLPKTLRITTARASPNQSLSVEAKYDLLVGDPSTLRQMPEHHHDKLKSFRITGFCPQRSLVELTRHILESSMSIKCLILDTIRVNRRCFGNISRKCSTLDKAYIKEACESIVAIKTYIEGVVPSTTRLHVLGPCSRCHAL</sequence>
<dbReference type="InterPro" id="IPR053772">
    <property type="entry name" value="At1g61320/At1g61330-like"/>
</dbReference>
<organism evidence="3">
    <name type="scientific">Aegilops tauschii</name>
    <name type="common">Tausch's goatgrass</name>
    <name type="synonym">Aegilops squarrosa</name>
    <dbReference type="NCBI Taxonomy" id="37682"/>
    <lineage>
        <taxon>Eukaryota</taxon>
        <taxon>Viridiplantae</taxon>
        <taxon>Streptophyta</taxon>
        <taxon>Embryophyta</taxon>
        <taxon>Tracheophyta</taxon>
        <taxon>Spermatophyta</taxon>
        <taxon>Magnoliopsida</taxon>
        <taxon>Liliopsida</taxon>
        <taxon>Poales</taxon>
        <taxon>Poaceae</taxon>
        <taxon>BOP clade</taxon>
        <taxon>Pooideae</taxon>
        <taxon>Triticodae</taxon>
        <taxon>Triticeae</taxon>
        <taxon>Triticinae</taxon>
        <taxon>Aegilops</taxon>
    </lineage>
</organism>
<dbReference type="PANTHER" id="PTHR34145:SF5">
    <property type="entry name" value="F-BOX DOMAIN-CONTAINING PROTEIN"/>
    <property type="match status" value="1"/>
</dbReference>
<feature type="domain" description="At1g61320/AtMIF1 LRR" evidence="2">
    <location>
        <begin position="58"/>
        <end position="170"/>
    </location>
</feature>
<dbReference type="AlphaFoldDB" id="M8B0Y6"/>
<protein>
    <recommendedName>
        <fullName evidence="2">At1g61320/AtMIF1 LRR domain-containing protein</fullName>
    </recommendedName>
</protein>
<feature type="region of interest" description="Disordered" evidence="1">
    <location>
        <begin position="1"/>
        <end position="34"/>
    </location>
</feature>
<dbReference type="EnsemblPlants" id="EMT07230">
    <property type="protein sequence ID" value="EMT07230"/>
    <property type="gene ID" value="F775_03047"/>
</dbReference>
<reference evidence="3" key="1">
    <citation type="submission" date="2015-06" db="UniProtKB">
        <authorList>
            <consortium name="EnsemblPlants"/>
        </authorList>
    </citation>
    <scope>IDENTIFICATION</scope>
</reference>
<evidence type="ECO:0000256" key="1">
    <source>
        <dbReference type="SAM" id="MobiDB-lite"/>
    </source>
</evidence>
<dbReference type="Pfam" id="PF23622">
    <property type="entry name" value="LRR_At1g61320_AtMIF1"/>
    <property type="match status" value="1"/>
</dbReference>
<dbReference type="PANTHER" id="PTHR34145">
    <property type="entry name" value="OS02G0105600 PROTEIN"/>
    <property type="match status" value="1"/>
</dbReference>
<name>M8B0Y6_AEGTA</name>
<accession>M8B0Y6</accession>